<organism evidence="14 15">
    <name type="scientific">Trema orientale</name>
    <name type="common">Charcoal tree</name>
    <name type="synonym">Celtis orientalis</name>
    <dbReference type="NCBI Taxonomy" id="63057"/>
    <lineage>
        <taxon>Eukaryota</taxon>
        <taxon>Viridiplantae</taxon>
        <taxon>Streptophyta</taxon>
        <taxon>Embryophyta</taxon>
        <taxon>Tracheophyta</taxon>
        <taxon>Spermatophyta</taxon>
        <taxon>Magnoliopsida</taxon>
        <taxon>eudicotyledons</taxon>
        <taxon>Gunneridae</taxon>
        <taxon>Pentapetalae</taxon>
        <taxon>rosids</taxon>
        <taxon>fabids</taxon>
        <taxon>Rosales</taxon>
        <taxon>Cannabaceae</taxon>
        <taxon>Trema</taxon>
    </lineage>
</organism>
<evidence type="ECO:0000256" key="8">
    <source>
        <dbReference type="ARBA" id="ARBA00023002"/>
    </source>
</evidence>
<dbReference type="GO" id="GO:0016705">
    <property type="term" value="F:oxidoreductase activity, acting on paired donors, with incorporation or reduction of molecular oxygen"/>
    <property type="evidence" value="ECO:0007669"/>
    <property type="project" value="InterPro"/>
</dbReference>
<dbReference type="Proteomes" id="UP000237000">
    <property type="component" value="Unassembled WGS sequence"/>
</dbReference>
<keyword evidence="7" id="KW-1133">Transmembrane helix</keyword>
<feature type="non-terminal residue" evidence="14">
    <location>
        <position position="1"/>
    </location>
</feature>
<keyword evidence="4 12" id="KW-0349">Heme</keyword>
<dbReference type="Pfam" id="PF00067">
    <property type="entry name" value="p450"/>
    <property type="match status" value="1"/>
</dbReference>
<dbReference type="EMBL" id="JXTC01000197">
    <property type="protein sequence ID" value="PON82278.1"/>
    <property type="molecule type" value="Genomic_DNA"/>
</dbReference>
<dbReference type="PROSITE" id="PS00086">
    <property type="entry name" value="CYTOCHROME_P450"/>
    <property type="match status" value="1"/>
</dbReference>
<evidence type="ECO:0000256" key="9">
    <source>
        <dbReference type="ARBA" id="ARBA00023004"/>
    </source>
</evidence>
<keyword evidence="9 12" id="KW-0408">Iron</keyword>
<dbReference type="STRING" id="63057.A0A2P5E9Q8"/>
<proteinExistence type="inferred from homology"/>
<keyword evidence="11" id="KW-0472">Membrane</keyword>
<dbReference type="FunFam" id="1.10.630.10:FF:000126">
    <property type="entry name" value="Predicted protein"/>
    <property type="match status" value="1"/>
</dbReference>
<keyword evidence="8 13" id="KW-0560">Oxidoreductase</keyword>
<keyword evidence="10 13" id="KW-0503">Monooxygenase</keyword>
<name>A0A2P5E9Q8_TREOI</name>
<evidence type="ECO:0000256" key="10">
    <source>
        <dbReference type="ARBA" id="ARBA00023033"/>
    </source>
</evidence>
<dbReference type="InterPro" id="IPR036396">
    <property type="entry name" value="Cyt_P450_sf"/>
</dbReference>
<keyword evidence="5" id="KW-0812">Transmembrane</keyword>
<reference evidence="15" key="1">
    <citation type="submission" date="2016-06" db="EMBL/GenBank/DDBJ databases">
        <title>Parallel loss of symbiosis genes in relatives of nitrogen-fixing non-legume Parasponia.</title>
        <authorList>
            <person name="Van Velzen R."/>
            <person name="Holmer R."/>
            <person name="Bu F."/>
            <person name="Rutten L."/>
            <person name="Van Zeijl A."/>
            <person name="Liu W."/>
            <person name="Santuari L."/>
            <person name="Cao Q."/>
            <person name="Sharma T."/>
            <person name="Shen D."/>
            <person name="Roswanjaya Y."/>
            <person name="Wardhani T."/>
            <person name="Kalhor M.S."/>
            <person name="Jansen J."/>
            <person name="Van den Hoogen J."/>
            <person name="Gungor B."/>
            <person name="Hartog M."/>
            <person name="Hontelez J."/>
            <person name="Verver J."/>
            <person name="Yang W.-C."/>
            <person name="Schijlen E."/>
            <person name="Repin R."/>
            <person name="Schilthuizen M."/>
            <person name="Schranz E."/>
            <person name="Heidstra R."/>
            <person name="Miyata K."/>
            <person name="Fedorova E."/>
            <person name="Kohlen W."/>
            <person name="Bisseling T."/>
            <person name="Smit S."/>
            <person name="Geurts R."/>
        </authorList>
    </citation>
    <scope>NUCLEOTIDE SEQUENCE [LARGE SCALE GENOMIC DNA]</scope>
    <source>
        <strain evidence="15">cv. RG33-2</strain>
    </source>
</reference>
<evidence type="ECO:0000256" key="5">
    <source>
        <dbReference type="ARBA" id="ARBA00022692"/>
    </source>
</evidence>
<evidence type="ECO:0000256" key="6">
    <source>
        <dbReference type="ARBA" id="ARBA00022723"/>
    </source>
</evidence>
<dbReference type="PANTHER" id="PTHR47953">
    <property type="entry name" value="OS08G0105600 PROTEIN"/>
    <property type="match status" value="1"/>
</dbReference>
<feature type="binding site" description="axial binding residue" evidence="12">
    <location>
        <position position="123"/>
    </location>
    <ligand>
        <name>heme</name>
        <dbReference type="ChEBI" id="CHEBI:30413"/>
    </ligand>
    <ligandPart>
        <name>Fe</name>
        <dbReference type="ChEBI" id="CHEBI:18248"/>
    </ligandPart>
</feature>
<comment type="similarity">
    <text evidence="3 13">Belongs to the cytochrome P450 family.</text>
</comment>
<dbReference type="InterPro" id="IPR001128">
    <property type="entry name" value="Cyt_P450"/>
</dbReference>
<evidence type="ECO:0000313" key="14">
    <source>
        <dbReference type="EMBL" id="PON82278.1"/>
    </source>
</evidence>
<evidence type="ECO:0000256" key="1">
    <source>
        <dbReference type="ARBA" id="ARBA00001971"/>
    </source>
</evidence>
<dbReference type="SUPFAM" id="SSF48264">
    <property type="entry name" value="Cytochrome P450"/>
    <property type="match status" value="1"/>
</dbReference>
<keyword evidence="6 12" id="KW-0479">Metal-binding</keyword>
<evidence type="ECO:0000256" key="13">
    <source>
        <dbReference type="RuleBase" id="RU000461"/>
    </source>
</evidence>
<evidence type="ECO:0000256" key="11">
    <source>
        <dbReference type="ARBA" id="ARBA00023136"/>
    </source>
</evidence>
<dbReference type="PANTHER" id="PTHR47953:SF19">
    <property type="entry name" value="OS06G0641600 PROTEIN"/>
    <property type="match status" value="1"/>
</dbReference>
<dbReference type="GO" id="GO:0016020">
    <property type="term" value="C:membrane"/>
    <property type="evidence" value="ECO:0007669"/>
    <property type="project" value="UniProtKB-SubCell"/>
</dbReference>
<dbReference type="InterPro" id="IPR052306">
    <property type="entry name" value="CYP450_71D"/>
</dbReference>
<comment type="cofactor">
    <cofactor evidence="1 12">
        <name>heme</name>
        <dbReference type="ChEBI" id="CHEBI:30413"/>
    </cofactor>
</comment>
<evidence type="ECO:0000256" key="7">
    <source>
        <dbReference type="ARBA" id="ARBA00022989"/>
    </source>
</evidence>
<keyword evidence="15" id="KW-1185">Reference proteome</keyword>
<sequence length="187" mass="21550">IRNPRIMKKAQDEVREVFSRKGSVDETGLSEMKYLKSVVKETFRLHPSFPLLLPRECLEKCEINGYEIPVKTRIIVNAWALGRDPRYWVEPESFIPERFLDSSTDFKGNHFEFVPFGAGKRLCAGLSFGLINVELPLAFLLYHFDWKLPIGMKPEDLDMTESFGATLKRKDVLHLIPFAYDLSPIGK</sequence>
<dbReference type="GO" id="GO:0004497">
    <property type="term" value="F:monooxygenase activity"/>
    <property type="evidence" value="ECO:0007669"/>
    <property type="project" value="UniProtKB-KW"/>
</dbReference>
<comment type="caution">
    <text evidence="14">The sequence shown here is derived from an EMBL/GenBank/DDBJ whole genome shotgun (WGS) entry which is preliminary data.</text>
</comment>
<comment type="subcellular location">
    <subcellularLocation>
        <location evidence="2">Membrane</location>
        <topology evidence="2">Single-pass membrane protein</topology>
    </subcellularLocation>
</comment>
<evidence type="ECO:0000256" key="4">
    <source>
        <dbReference type="ARBA" id="ARBA00022617"/>
    </source>
</evidence>
<evidence type="ECO:0000256" key="2">
    <source>
        <dbReference type="ARBA" id="ARBA00004167"/>
    </source>
</evidence>
<evidence type="ECO:0000313" key="15">
    <source>
        <dbReference type="Proteomes" id="UP000237000"/>
    </source>
</evidence>
<dbReference type="InterPro" id="IPR002401">
    <property type="entry name" value="Cyt_P450_E_grp-I"/>
</dbReference>
<gene>
    <name evidence="14" type="ORF">TorRG33x02_218940</name>
</gene>
<dbReference type="OrthoDB" id="1055148at2759"/>
<dbReference type="Gene3D" id="1.10.630.10">
    <property type="entry name" value="Cytochrome P450"/>
    <property type="match status" value="1"/>
</dbReference>
<dbReference type="GO" id="GO:0020037">
    <property type="term" value="F:heme binding"/>
    <property type="evidence" value="ECO:0007669"/>
    <property type="project" value="InterPro"/>
</dbReference>
<accession>A0A2P5E9Q8</accession>
<dbReference type="InParanoid" id="A0A2P5E9Q8"/>
<dbReference type="PRINTS" id="PR00385">
    <property type="entry name" value="P450"/>
</dbReference>
<dbReference type="InterPro" id="IPR017972">
    <property type="entry name" value="Cyt_P450_CS"/>
</dbReference>
<dbReference type="GO" id="GO:0005506">
    <property type="term" value="F:iron ion binding"/>
    <property type="evidence" value="ECO:0007669"/>
    <property type="project" value="InterPro"/>
</dbReference>
<dbReference type="AlphaFoldDB" id="A0A2P5E9Q8"/>
<evidence type="ECO:0000256" key="3">
    <source>
        <dbReference type="ARBA" id="ARBA00010617"/>
    </source>
</evidence>
<evidence type="ECO:0000256" key="12">
    <source>
        <dbReference type="PIRSR" id="PIRSR602401-1"/>
    </source>
</evidence>
<dbReference type="PRINTS" id="PR00463">
    <property type="entry name" value="EP450I"/>
</dbReference>
<protein>
    <submittedName>
        <fullName evidence="14">Cytochrome P450, E-class, group I</fullName>
    </submittedName>
</protein>